<feature type="region of interest" description="Disordered" evidence="1">
    <location>
        <begin position="1"/>
        <end position="29"/>
    </location>
</feature>
<evidence type="ECO:0000313" key="3">
    <source>
        <dbReference type="Proteomes" id="UP000001694"/>
    </source>
</evidence>
<dbReference type="KEGG" id="tne:Tneu_0303"/>
<name>B1YBC3_PYRNV</name>
<sequence>MRGASAEGSAGCLLGAAGSANGRPTRRRRRSAGALADLLSTNADDRLDGATWVSPVALLRLMDNAAPGLYPRRGSRLDAV</sequence>
<dbReference type="HOGENOM" id="CLU_2581561_0_0_2"/>
<dbReference type="EMBL" id="CP001014">
    <property type="protein sequence ID" value="ACB39254.1"/>
    <property type="molecule type" value="Genomic_DNA"/>
</dbReference>
<reference evidence="2" key="1">
    <citation type="submission" date="2008-03" db="EMBL/GenBank/DDBJ databases">
        <title>Complete sequence of Thermoproteus neutrophilus V24Sta.</title>
        <authorList>
            <consortium name="US DOE Joint Genome Institute"/>
            <person name="Copeland A."/>
            <person name="Lucas S."/>
            <person name="Lapidus A."/>
            <person name="Glavina del Rio T."/>
            <person name="Dalin E."/>
            <person name="Tice H."/>
            <person name="Bruce D."/>
            <person name="Goodwin L."/>
            <person name="Pitluck S."/>
            <person name="Sims D."/>
            <person name="Brettin T."/>
            <person name="Detter J.C."/>
            <person name="Han C."/>
            <person name="Kuske C.R."/>
            <person name="Schmutz J."/>
            <person name="Larimer F."/>
            <person name="Land M."/>
            <person name="Hauser L."/>
            <person name="Kyrpides N."/>
            <person name="Mikhailova N."/>
            <person name="Biddle J.F."/>
            <person name="Zhang Z."/>
            <person name="Fitz-Gibbon S.T."/>
            <person name="Lowe T.M."/>
            <person name="Saltikov C."/>
            <person name="House C.H."/>
            <person name="Richardson P."/>
        </authorList>
    </citation>
    <scope>NUCLEOTIDE SEQUENCE [LARGE SCALE GENOMIC DNA]</scope>
    <source>
        <strain evidence="2">V24Sta</strain>
    </source>
</reference>
<evidence type="ECO:0000313" key="2">
    <source>
        <dbReference type="EMBL" id="ACB39254.1"/>
    </source>
</evidence>
<dbReference type="AlphaFoldDB" id="B1YBC3"/>
<protein>
    <submittedName>
        <fullName evidence="2">Uncharacterized protein</fullName>
    </submittedName>
</protein>
<dbReference type="Proteomes" id="UP000001694">
    <property type="component" value="Chromosome"/>
</dbReference>
<feature type="compositionally biased region" description="Low complexity" evidence="1">
    <location>
        <begin position="1"/>
        <end position="23"/>
    </location>
</feature>
<keyword evidence="3" id="KW-1185">Reference proteome</keyword>
<gene>
    <name evidence="2" type="ordered locus">Tneu_0303</name>
</gene>
<evidence type="ECO:0000256" key="1">
    <source>
        <dbReference type="SAM" id="MobiDB-lite"/>
    </source>
</evidence>
<proteinExistence type="predicted"/>
<accession>B1YBC3</accession>
<organism evidence="2 3">
    <name type="scientific">Pyrobaculum neutrophilum (strain DSM 2338 / JCM 9278 / NBRC 100436 / V24Sta)</name>
    <name type="common">Thermoproteus neutrophilus</name>
    <dbReference type="NCBI Taxonomy" id="444157"/>
    <lineage>
        <taxon>Archaea</taxon>
        <taxon>Thermoproteota</taxon>
        <taxon>Thermoprotei</taxon>
        <taxon>Thermoproteales</taxon>
        <taxon>Thermoproteaceae</taxon>
        <taxon>Pyrobaculum</taxon>
    </lineage>
</organism>